<feature type="compositionally biased region" description="Acidic residues" evidence="5">
    <location>
        <begin position="591"/>
        <end position="608"/>
    </location>
</feature>
<dbReference type="PANTHER" id="PTHR13230:SF5">
    <property type="entry name" value="GENERAL TRANSCRIPTION FACTOR 3C POLYPEPTIDE 5"/>
    <property type="match status" value="1"/>
</dbReference>
<evidence type="ECO:0008006" key="10">
    <source>
        <dbReference type="Google" id="ProtNLM"/>
    </source>
</evidence>
<keyword evidence="2" id="KW-0238">DNA-binding</keyword>
<feature type="region of interest" description="Disordered" evidence="5">
    <location>
        <begin position="559"/>
        <end position="608"/>
    </location>
</feature>
<dbReference type="InterPro" id="IPR040454">
    <property type="entry name" value="TF_IIIC_Tfc1/Sfc1"/>
</dbReference>
<dbReference type="AlphaFoldDB" id="F4PB03"/>
<dbReference type="InterPro" id="IPR042536">
    <property type="entry name" value="TFIIIC_tauA_Sfc1"/>
</dbReference>
<dbReference type="RefSeq" id="XP_006681837.1">
    <property type="nucleotide sequence ID" value="XM_006681774.1"/>
</dbReference>
<feature type="domain" description="Transcription factor IIIC subunit Tfc1/Sfc1 triple barrel" evidence="7">
    <location>
        <begin position="76"/>
        <end position="173"/>
    </location>
</feature>
<sequence>MAKKQTKTSDTVRVSEPSFIGIQSELSDPNESMMESSKQNTTDSFQPTTCVQSDSLSQNIVQEAAVLELPNDIYHSIQYPGYATIAEKILITLGGMPAVQKAFTEQAGFLELNYTPDNLFAHPISGDVIPTANLLLKVVKRTNRKTGETTMEHHIAGLVSKTCRFRGMADFQYEVDPDDPLVKLRYKMETLDVKTLDELPFNMEKKSNGPPLHHIPPPMFSRIQWPLEYKYQQNPASIKKRTANVRTVHGKFKLKPGLLVYDFSTPDVPNEPPENHDAAKELIDMLRELFAQRPIWSRAAIMATINSPLTRQKPLTDALSMVAYYTITGPWRSLWIRLGYDPRKERSSRLYQTADLRSRKNSHIRAKRLPQSYDDTTVNLEPVKAQEEKSVKSYIFDGVTKVNFGIFQLCDVTDPSLKTMITSAKYCRSEYDERDGWYVADHQRLIRIAISRKLWTLHGMTRVSSKIPGQEGARRNRNKELRAINRKMSTDMDTFDPSVNSGLESSVDIDTCDVSSAESTESTAMMPHETHLVEPTFSNSVKSKVDAIMKNLQLTQNNNCEVSSSDRSVDVSTQELPRIEQFSRDTHTSMQDDDESIDESEDMDEEDIEDIEVISDKEDYFDILEED</sequence>
<evidence type="ECO:0000256" key="3">
    <source>
        <dbReference type="ARBA" id="ARBA00023163"/>
    </source>
</evidence>
<keyword evidence="3" id="KW-0804">Transcription</keyword>
<evidence type="ECO:0000313" key="8">
    <source>
        <dbReference type="EMBL" id="EGF77768.1"/>
    </source>
</evidence>
<dbReference type="InterPro" id="IPR019136">
    <property type="entry name" value="TF_IIIC_su-5_HTH"/>
</dbReference>
<dbReference type="FunCoup" id="F4PB03">
    <property type="interactions" value="356"/>
</dbReference>
<organism evidence="8 9">
    <name type="scientific">Batrachochytrium dendrobatidis (strain JAM81 / FGSC 10211)</name>
    <name type="common">Frog chytrid fungus</name>
    <dbReference type="NCBI Taxonomy" id="684364"/>
    <lineage>
        <taxon>Eukaryota</taxon>
        <taxon>Fungi</taxon>
        <taxon>Fungi incertae sedis</taxon>
        <taxon>Chytridiomycota</taxon>
        <taxon>Chytridiomycota incertae sedis</taxon>
        <taxon>Chytridiomycetes</taxon>
        <taxon>Rhizophydiales</taxon>
        <taxon>Rhizophydiales incertae sedis</taxon>
        <taxon>Batrachochytrium</taxon>
    </lineage>
</organism>
<feature type="domain" description="Transcription factor IIIC subunit 5 HTH" evidence="6">
    <location>
        <begin position="215"/>
        <end position="357"/>
    </location>
</feature>
<dbReference type="Pfam" id="PF17682">
    <property type="entry name" value="Tau95_N"/>
    <property type="match status" value="1"/>
</dbReference>
<gene>
    <name evidence="8" type="ORF">BATDEDRAFT_91486</name>
</gene>
<dbReference type="GO" id="GO:0005634">
    <property type="term" value="C:nucleus"/>
    <property type="evidence" value="ECO:0007669"/>
    <property type="project" value="UniProtKB-SubCell"/>
</dbReference>
<evidence type="ECO:0000256" key="1">
    <source>
        <dbReference type="ARBA" id="ARBA00004123"/>
    </source>
</evidence>
<evidence type="ECO:0000256" key="2">
    <source>
        <dbReference type="ARBA" id="ARBA00023125"/>
    </source>
</evidence>
<accession>F4PB03</accession>
<dbReference type="HOGENOM" id="CLU_436115_0_0_1"/>
<name>F4PB03_BATDJ</name>
<dbReference type="GO" id="GO:0006384">
    <property type="term" value="P:transcription initiation at RNA polymerase III promoter"/>
    <property type="evidence" value="ECO:0007669"/>
    <property type="project" value="InterPro"/>
</dbReference>
<evidence type="ECO:0000259" key="7">
    <source>
        <dbReference type="Pfam" id="PF17682"/>
    </source>
</evidence>
<dbReference type="Pfam" id="PF09734">
    <property type="entry name" value="Tau95"/>
    <property type="match status" value="1"/>
</dbReference>
<dbReference type="EMBL" id="GL882891">
    <property type="protein sequence ID" value="EGF77768.1"/>
    <property type="molecule type" value="Genomic_DNA"/>
</dbReference>
<dbReference type="Gene3D" id="3.30.200.160">
    <property type="entry name" value="TFIIIC, subcomplex tauA, subunit Sfc1, barrel domain"/>
    <property type="match status" value="1"/>
</dbReference>
<feature type="compositionally biased region" description="Basic and acidic residues" evidence="5">
    <location>
        <begin position="577"/>
        <end position="587"/>
    </location>
</feature>
<evidence type="ECO:0000313" key="9">
    <source>
        <dbReference type="Proteomes" id="UP000007241"/>
    </source>
</evidence>
<dbReference type="GO" id="GO:0000127">
    <property type="term" value="C:transcription factor TFIIIC complex"/>
    <property type="evidence" value="ECO:0000318"/>
    <property type="project" value="GO_Central"/>
</dbReference>
<feature type="compositionally biased region" description="Polar residues" evidence="5">
    <location>
        <begin position="24"/>
        <end position="48"/>
    </location>
</feature>
<evidence type="ECO:0000256" key="5">
    <source>
        <dbReference type="SAM" id="MobiDB-lite"/>
    </source>
</evidence>
<dbReference type="InterPro" id="IPR041499">
    <property type="entry name" value="Tfc1/Sfc1_N"/>
</dbReference>
<evidence type="ECO:0000256" key="4">
    <source>
        <dbReference type="ARBA" id="ARBA00023242"/>
    </source>
</evidence>
<dbReference type="GO" id="GO:0003677">
    <property type="term" value="F:DNA binding"/>
    <property type="evidence" value="ECO:0007669"/>
    <property type="project" value="UniProtKB-KW"/>
</dbReference>
<keyword evidence="4" id="KW-0539">Nucleus</keyword>
<dbReference type="FunFam" id="3.30.200.160:FF:000002">
    <property type="entry name" value="Transcription factor IIIC, subunit 5"/>
    <property type="match status" value="1"/>
</dbReference>
<evidence type="ECO:0000259" key="6">
    <source>
        <dbReference type="Pfam" id="PF09734"/>
    </source>
</evidence>
<protein>
    <recommendedName>
        <fullName evidence="10">Transcription factor IIIC subunit 5 HTH domain-containing protein</fullName>
    </recommendedName>
</protein>
<dbReference type="Proteomes" id="UP000007241">
    <property type="component" value="Unassembled WGS sequence"/>
</dbReference>
<feature type="region of interest" description="Disordered" evidence="5">
    <location>
        <begin position="1"/>
        <end position="48"/>
    </location>
</feature>
<dbReference type="STRING" id="684364.F4PB03"/>
<proteinExistence type="predicted"/>
<feature type="compositionally biased region" description="Low complexity" evidence="5">
    <location>
        <begin position="562"/>
        <end position="572"/>
    </location>
</feature>
<dbReference type="OrthoDB" id="5598268at2759"/>
<comment type="subcellular location">
    <subcellularLocation>
        <location evidence="1">Nucleus</location>
    </subcellularLocation>
</comment>
<dbReference type="OMA" id="PPEYFVR"/>
<reference evidence="8 9" key="1">
    <citation type="submission" date="2009-12" db="EMBL/GenBank/DDBJ databases">
        <title>The draft genome of Batrachochytrium dendrobatidis.</title>
        <authorList>
            <consortium name="US DOE Joint Genome Institute (JGI-PGF)"/>
            <person name="Kuo A."/>
            <person name="Salamov A."/>
            <person name="Schmutz J."/>
            <person name="Lucas S."/>
            <person name="Pitluck S."/>
            <person name="Rosenblum E."/>
            <person name="Stajich J."/>
            <person name="Eisen M."/>
            <person name="Grigoriev I.V."/>
        </authorList>
    </citation>
    <scope>NUCLEOTIDE SEQUENCE [LARGE SCALE GENOMIC DNA]</scope>
    <source>
        <strain evidence="9">JAM81 / FGSC 10211</strain>
    </source>
</reference>
<dbReference type="InParanoid" id="F4PB03"/>
<dbReference type="GeneID" id="18244278"/>
<dbReference type="PANTHER" id="PTHR13230">
    <property type="entry name" value="GENERAL TRANSCRIPTION FACTOR IIIC, POLYPEPTIDE 5"/>
    <property type="match status" value="1"/>
</dbReference>
<keyword evidence="9" id="KW-1185">Reference proteome</keyword>